<evidence type="ECO:0000313" key="10">
    <source>
        <dbReference type="EMBL" id="RRD49753.1"/>
    </source>
</evidence>
<dbReference type="PANTHER" id="PTHR43767">
    <property type="entry name" value="LONG-CHAIN-FATTY-ACID--COA LIGASE"/>
    <property type="match status" value="1"/>
</dbReference>
<dbReference type="Pfam" id="PF13193">
    <property type="entry name" value="AMP-binding_C"/>
    <property type="match status" value="1"/>
</dbReference>
<protein>
    <recommendedName>
        <fullName evidence="6">Long-chain-fatty-acid--CoA ligase</fullName>
        <ecNumber evidence="5">6.2.1.3</ecNumber>
    </recommendedName>
    <alternativeName>
        <fullName evidence="7">Long-chain acyl-CoA synthetase</fullName>
    </alternativeName>
</protein>
<comment type="subcellular location">
    <subcellularLocation>
        <location evidence="1">Membrane</location>
        <topology evidence="1">Peripheral membrane protein</topology>
    </subcellularLocation>
</comment>
<evidence type="ECO:0000256" key="7">
    <source>
        <dbReference type="ARBA" id="ARBA00042773"/>
    </source>
</evidence>
<evidence type="ECO:0000256" key="3">
    <source>
        <dbReference type="ARBA" id="ARBA00022598"/>
    </source>
</evidence>
<dbReference type="InterPro" id="IPR000873">
    <property type="entry name" value="AMP-dep_synth/lig_dom"/>
</dbReference>
<feature type="domain" description="AMP-binding enzyme C-terminal" evidence="9">
    <location>
        <begin position="451"/>
        <end position="530"/>
    </location>
</feature>
<dbReference type="SUPFAM" id="SSF56801">
    <property type="entry name" value="Acetyl-CoA synthetase-like"/>
    <property type="match status" value="1"/>
</dbReference>
<organism evidence="10 11">
    <name type="scientific">Arachnia propionica</name>
    <dbReference type="NCBI Taxonomy" id="1750"/>
    <lineage>
        <taxon>Bacteria</taxon>
        <taxon>Bacillati</taxon>
        <taxon>Actinomycetota</taxon>
        <taxon>Actinomycetes</taxon>
        <taxon>Propionibacteriales</taxon>
        <taxon>Propionibacteriaceae</taxon>
        <taxon>Arachnia</taxon>
    </lineage>
</organism>
<dbReference type="Pfam" id="PF00501">
    <property type="entry name" value="AMP-binding"/>
    <property type="match status" value="1"/>
</dbReference>
<evidence type="ECO:0000256" key="4">
    <source>
        <dbReference type="ARBA" id="ARBA00023136"/>
    </source>
</evidence>
<reference evidence="10 11" key="1">
    <citation type="submission" date="2018-11" db="EMBL/GenBank/DDBJ databases">
        <title>Genomes From Bacteria Associated with the Canine Oral Cavity: a Test Case for Automated Genome-Based Taxonomic Assignment.</title>
        <authorList>
            <person name="Coil D.A."/>
            <person name="Jospin G."/>
            <person name="Darling A.E."/>
            <person name="Wallis C."/>
            <person name="Davis I.J."/>
            <person name="Harris S."/>
            <person name="Eisen J.A."/>
            <person name="Holcombe L.J."/>
            <person name="O'Flynn C."/>
        </authorList>
    </citation>
    <scope>NUCLEOTIDE SEQUENCE [LARGE SCALE GENOMIC DNA]</scope>
    <source>
        <strain evidence="10 11">OH2822_COT-296</strain>
    </source>
</reference>
<evidence type="ECO:0000313" key="11">
    <source>
        <dbReference type="Proteomes" id="UP000280935"/>
    </source>
</evidence>
<evidence type="ECO:0000256" key="2">
    <source>
        <dbReference type="ARBA" id="ARBA00005005"/>
    </source>
</evidence>
<dbReference type="Gene3D" id="3.40.50.12780">
    <property type="entry name" value="N-terminal domain of ligase-like"/>
    <property type="match status" value="1"/>
</dbReference>
<evidence type="ECO:0000259" key="8">
    <source>
        <dbReference type="Pfam" id="PF00501"/>
    </source>
</evidence>
<dbReference type="EMBL" id="RQYT01000012">
    <property type="protein sequence ID" value="RRD49753.1"/>
    <property type="molecule type" value="Genomic_DNA"/>
</dbReference>
<keyword evidence="4" id="KW-0472">Membrane</keyword>
<dbReference type="InterPro" id="IPR025110">
    <property type="entry name" value="AMP-bd_C"/>
</dbReference>
<dbReference type="OrthoDB" id="9803968at2"/>
<evidence type="ECO:0000256" key="1">
    <source>
        <dbReference type="ARBA" id="ARBA00004170"/>
    </source>
</evidence>
<dbReference type="EC" id="6.2.1.3" evidence="5"/>
<dbReference type="FunFam" id="2.30.38.10:FF:000003">
    <property type="entry name" value="Vibriobactin-specific 2,3-dihydroxybenzoate-AMP ligase"/>
    <property type="match status" value="1"/>
</dbReference>
<evidence type="ECO:0000259" key="9">
    <source>
        <dbReference type="Pfam" id="PF13193"/>
    </source>
</evidence>
<dbReference type="PROSITE" id="PS00455">
    <property type="entry name" value="AMP_BINDING"/>
    <property type="match status" value="1"/>
</dbReference>
<dbReference type="InterPro" id="IPR050237">
    <property type="entry name" value="ATP-dep_AMP-bd_enzyme"/>
</dbReference>
<comment type="pathway">
    <text evidence="2">Lipid metabolism; fatty acid beta-oxidation.</text>
</comment>
<proteinExistence type="predicted"/>
<accession>A0A3P1WZA4</accession>
<evidence type="ECO:0000256" key="5">
    <source>
        <dbReference type="ARBA" id="ARBA00026121"/>
    </source>
</evidence>
<feature type="domain" description="AMP-dependent synthetase/ligase" evidence="8">
    <location>
        <begin position="39"/>
        <end position="399"/>
    </location>
</feature>
<dbReference type="Gene3D" id="3.30.300.30">
    <property type="match status" value="1"/>
</dbReference>
<dbReference type="InterPro" id="IPR042099">
    <property type="entry name" value="ANL_N_sf"/>
</dbReference>
<dbReference type="InterPro" id="IPR020845">
    <property type="entry name" value="AMP-binding_CS"/>
</dbReference>
<dbReference type="Proteomes" id="UP000280935">
    <property type="component" value="Unassembled WGS sequence"/>
</dbReference>
<dbReference type="AlphaFoldDB" id="A0A3P1WZA4"/>
<dbReference type="PANTHER" id="PTHR43767:SF8">
    <property type="entry name" value="LONG-CHAIN-FATTY-ACID--COA LIGASE"/>
    <property type="match status" value="1"/>
</dbReference>
<evidence type="ECO:0000256" key="6">
    <source>
        <dbReference type="ARBA" id="ARBA00039545"/>
    </source>
</evidence>
<dbReference type="GO" id="GO:0016020">
    <property type="term" value="C:membrane"/>
    <property type="evidence" value="ECO:0007669"/>
    <property type="project" value="UniProtKB-SubCell"/>
</dbReference>
<dbReference type="GO" id="GO:0004467">
    <property type="term" value="F:long-chain fatty acid-CoA ligase activity"/>
    <property type="evidence" value="ECO:0007669"/>
    <property type="project" value="UniProtKB-EC"/>
</dbReference>
<name>A0A3P1WZA4_9ACTN</name>
<gene>
    <name evidence="10" type="ORF">EII35_07025</name>
</gene>
<dbReference type="InterPro" id="IPR045851">
    <property type="entry name" value="AMP-bd_C_sf"/>
</dbReference>
<comment type="caution">
    <text evidence="10">The sequence shown here is derived from an EMBL/GenBank/DDBJ whole genome shotgun (WGS) entry which is preliminary data.</text>
</comment>
<keyword evidence="3" id="KW-0436">Ligase</keyword>
<sequence length="537" mass="58330">MNHEQHLNDPGLVPYPSDMVARYREAGHWRGLTLPQVLDRSAESFGSALFVSDSSRCLTFEELARSSVRCAAWLAERGIGPGMNVVLYLPNSVTWVESYFGLLRAGARPVLVLSSHGRVELTHVARKAEASAIITTGRVGVVDYSSVANQVQQELPRLQVLDLPVAHDPPWSRFPEPDPAELPEVSPEDVAVLQLSGGTTGNPKLIPRLHEEYDYCSRAAAEISDLGPGDVMAVVLPAAHNFALSSPGLHGALAVGARVVMAPDPSPGTGFALLEQQGVTHIALVPPLLLSWLNSVQAEESQHTALRVVWVGGSKLSRVIAERVEGTLRCRLQQVFGMAEGLCNYTRLDDDHDTVMGTQGRPLSPDDEVRVVDERGNPVPDGVEGLLQTRGPYTIRGYYRAPDHNARCFTPDGFYVPGDLVVRDSRGYLTVTGRVNDIINRGGEKVAPETVESALLGLPEVHDASVVGVPDERWGERIVAHVILRRSAEGTEHSTARQLIAKVRRSGIAGFAVPDELFVVEEFPLTAVGKVNKEQQR</sequence>